<accession>A0A6A7BGG4</accession>
<evidence type="ECO:0000256" key="1">
    <source>
        <dbReference type="SAM" id="MobiDB-lite"/>
    </source>
</evidence>
<organism evidence="2 3">
    <name type="scientific">Plenodomus tracheiphilus IPT5</name>
    <dbReference type="NCBI Taxonomy" id="1408161"/>
    <lineage>
        <taxon>Eukaryota</taxon>
        <taxon>Fungi</taxon>
        <taxon>Dikarya</taxon>
        <taxon>Ascomycota</taxon>
        <taxon>Pezizomycotina</taxon>
        <taxon>Dothideomycetes</taxon>
        <taxon>Pleosporomycetidae</taxon>
        <taxon>Pleosporales</taxon>
        <taxon>Pleosporineae</taxon>
        <taxon>Leptosphaeriaceae</taxon>
        <taxon>Plenodomus</taxon>
    </lineage>
</organism>
<protein>
    <submittedName>
        <fullName evidence="2">Uncharacterized protein</fullName>
    </submittedName>
</protein>
<gene>
    <name evidence="2" type="ORF">T440DRAFT_544823</name>
</gene>
<feature type="region of interest" description="Disordered" evidence="1">
    <location>
        <begin position="206"/>
        <end position="225"/>
    </location>
</feature>
<evidence type="ECO:0000313" key="2">
    <source>
        <dbReference type="EMBL" id="KAF2854453.1"/>
    </source>
</evidence>
<feature type="region of interest" description="Disordered" evidence="1">
    <location>
        <begin position="1"/>
        <end position="82"/>
    </location>
</feature>
<reference evidence="2" key="1">
    <citation type="submission" date="2020-01" db="EMBL/GenBank/DDBJ databases">
        <authorList>
            <consortium name="DOE Joint Genome Institute"/>
            <person name="Haridas S."/>
            <person name="Albert R."/>
            <person name="Binder M."/>
            <person name="Bloem J."/>
            <person name="Labutti K."/>
            <person name="Salamov A."/>
            <person name="Andreopoulos B."/>
            <person name="Baker S.E."/>
            <person name="Barry K."/>
            <person name="Bills G."/>
            <person name="Bluhm B.H."/>
            <person name="Cannon C."/>
            <person name="Castanera R."/>
            <person name="Culley D.E."/>
            <person name="Daum C."/>
            <person name="Ezra D."/>
            <person name="Gonzalez J.B."/>
            <person name="Henrissat B."/>
            <person name="Kuo A."/>
            <person name="Liang C."/>
            <person name="Lipzen A."/>
            <person name="Lutzoni F."/>
            <person name="Magnuson J."/>
            <person name="Mondo S."/>
            <person name="Nolan M."/>
            <person name="Ohm R."/>
            <person name="Pangilinan J."/>
            <person name="Park H.-J."/>
            <person name="Ramirez L."/>
            <person name="Alfaro M."/>
            <person name="Sun H."/>
            <person name="Tritt A."/>
            <person name="Yoshinaga Y."/>
            <person name="Zwiers L.-H."/>
            <person name="Turgeon B.G."/>
            <person name="Goodwin S.B."/>
            <person name="Spatafora J.W."/>
            <person name="Crous P.W."/>
            <person name="Grigoriev I.V."/>
        </authorList>
    </citation>
    <scope>NUCLEOTIDE SEQUENCE</scope>
    <source>
        <strain evidence="2">IPT5</strain>
    </source>
</reference>
<feature type="compositionally biased region" description="Basic residues" evidence="1">
    <location>
        <begin position="64"/>
        <end position="75"/>
    </location>
</feature>
<dbReference type="Proteomes" id="UP000799423">
    <property type="component" value="Unassembled WGS sequence"/>
</dbReference>
<dbReference type="EMBL" id="MU006293">
    <property type="protein sequence ID" value="KAF2854453.1"/>
    <property type="molecule type" value="Genomic_DNA"/>
</dbReference>
<proteinExistence type="predicted"/>
<keyword evidence="3" id="KW-1185">Reference proteome</keyword>
<feature type="compositionally biased region" description="Basic and acidic residues" evidence="1">
    <location>
        <begin position="1"/>
        <end position="12"/>
    </location>
</feature>
<evidence type="ECO:0000313" key="3">
    <source>
        <dbReference type="Proteomes" id="UP000799423"/>
    </source>
</evidence>
<name>A0A6A7BGG4_9PLEO</name>
<sequence length="286" mass="30558">MLKPAGAHDAERSGTAVRAHAVECSTPSTRSRRASHASGGGGRAAWLQQARGRMLRQDAEKAKREKPHRSRAQRGRRAERAGMRVPCRASVAPLQNHLDADGPKARGFGTVRYVSHLASGTRSWRAPCQRGRVAVGLRRDRGRATSVRAGRVECCTVYVVLSPLAPGRAPKRRRKFRRRCSRGAGLAGYMHSTAVGAGAVGCSASNGDVESSDGRKRTSGSTCLPVAAADPSSWRESCTPVTLPRPKLLPSAHRDLPTPSRACPARIHAQGCTGTLSRSQAIHGRC</sequence>
<dbReference type="AlphaFoldDB" id="A0A6A7BGG4"/>